<feature type="domain" description="SGNH hydrolase-type esterase" evidence="2">
    <location>
        <begin position="66"/>
        <end position="242"/>
    </location>
</feature>
<dbReference type="EMBL" id="BAAAPY010000004">
    <property type="protein sequence ID" value="GAA2076052.1"/>
    <property type="molecule type" value="Genomic_DNA"/>
</dbReference>
<evidence type="ECO:0000313" key="3">
    <source>
        <dbReference type="EMBL" id="GAA2076052.1"/>
    </source>
</evidence>
<dbReference type="PANTHER" id="PTHR30383:SF5">
    <property type="entry name" value="SGNH HYDROLASE-TYPE ESTERASE DOMAIN-CONTAINING PROTEIN"/>
    <property type="match status" value="1"/>
</dbReference>
<keyword evidence="3" id="KW-0378">Hydrolase</keyword>
<dbReference type="SUPFAM" id="SSF52266">
    <property type="entry name" value="SGNH hydrolase"/>
    <property type="match status" value="1"/>
</dbReference>
<accession>A0ABN2VZ54</accession>
<dbReference type="GO" id="GO:0016787">
    <property type="term" value="F:hydrolase activity"/>
    <property type="evidence" value="ECO:0007669"/>
    <property type="project" value="UniProtKB-KW"/>
</dbReference>
<dbReference type="Gene3D" id="3.40.50.1110">
    <property type="entry name" value="SGNH hydrolase"/>
    <property type="match status" value="1"/>
</dbReference>
<organism evidence="3 4">
    <name type="scientific">Aeromicrobium halocynthiae</name>
    <dbReference type="NCBI Taxonomy" id="560557"/>
    <lineage>
        <taxon>Bacteria</taxon>
        <taxon>Bacillati</taxon>
        <taxon>Actinomycetota</taxon>
        <taxon>Actinomycetes</taxon>
        <taxon>Propionibacteriales</taxon>
        <taxon>Nocardioidaceae</taxon>
        <taxon>Aeromicrobium</taxon>
    </lineage>
</organism>
<dbReference type="InterPro" id="IPR036514">
    <property type="entry name" value="SGNH_hydro_sf"/>
</dbReference>
<dbReference type="InterPro" id="IPR051532">
    <property type="entry name" value="Ester_Hydrolysis_Enzymes"/>
</dbReference>
<dbReference type="InterPro" id="IPR013830">
    <property type="entry name" value="SGNH_hydro"/>
</dbReference>
<dbReference type="PANTHER" id="PTHR30383">
    <property type="entry name" value="THIOESTERASE 1/PROTEASE 1/LYSOPHOSPHOLIPASE L1"/>
    <property type="match status" value="1"/>
</dbReference>
<dbReference type="RefSeq" id="WP_344326313.1">
    <property type="nucleotide sequence ID" value="NZ_BAAAPY010000004.1"/>
</dbReference>
<keyword evidence="4" id="KW-1185">Reference proteome</keyword>
<dbReference type="Pfam" id="PF13472">
    <property type="entry name" value="Lipase_GDSL_2"/>
    <property type="match status" value="1"/>
</dbReference>
<evidence type="ECO:0000313" key="4">
    <source>
        <dbReference type="Proteomes" id="UP001501480"/>
    </source>
</evidence>
<evidence type="ECO:0000256" key="1">
    <source>
        <dbReference type="SAM" id="MobiDB-lite"/>
    </source>
</evidence>
<name>A0ABN2VZ54_9ACTN</name>
<proteinExistence type="predicted"/>
<dbReference type="CDD" id="cd01836">
    <property type="entry name" value="FeeA_FeeB_like"/>
    <property type="match status" value="1"/>
</dbReference>
<feature type="region of interest" description="Disordered" evidence="1">
    <location>
        <begin position="277"/>
        <end position="307"/>
    </location>
</feature>
<reference evidence="3 4" key="1">
    <citation type="journal article" date="2019" name="Int. J. Syst. Evol. Microbiol.">
        <title>The Global Catalogue of Microorganisms (GCM) 10K type strain sequencing project: providing services to taxonomists for standard genome sequencing and annotation.</title>
        <authorList>
            <consortium name="The Broad Institute Genomics Platform"/>
            <consortium name="The Broad Institute Genome Sequencing Center for Infectious Disease"/>
            <person name="Wu L."/>
            <person name="Ma J."/>
        </authorList>
    </citation>
    <scope>NUCLEOTIDE SEQUENCE [LARGE SCALE GENOMIC DNA]</scope>
    <source>
        <strain evidence="3 4">JCM 15749</strain>
    </source>
</reference>
<feature type="compositionally biased region" description="Basic and acidic residues" evidence="1">
    <location>
        <begin position="280"/>
        <end position="298"/>
    </location>
</feature>
<dbReference type="Proteomes" id="UP001501480">
    <property type="component" value="Unassembled WGS sequence"/>
</dbReference>
<evidence type="ECO:0000259" key="2">
    <source>
        <dbReference type="Pfam" id="PF13472"/>
    </source>
</evidence>
<gene>
    <name evidence="3" type="ORF">GCM10009821_14030</name>
</gene>
<comment type="caution">
    <text evidence="3">The sequence shown here is derived from an EMBL/GenBank/DDBJ whole genome shotgun (WGS) entry which is preliminary data.</text>
</comment>
<protein>
    <submittedName>
        <fullName evidence="3">SGNH/GDSL hydrolase family protein</fullName>
    </submittedName>
</protein>
<sequence>MLPSPIARTALRAAVGSGAVITGYQGMVMTQALIAKRAIGIKDEQWPRADGVYGDDLPGEPLRVLVLGDSAAVGYGMRRPDATPTAMIGIGLAHVLDRPVDMRSHAVVGSTTADLREQIDAGLEHEPDLAVIVIGANDVTHRVPSYVSMRLLHAAVSRLVEAGAQVVVGTCPDLGTVEPIPQPLRQIARRKSRGLAKRQMIATMRAGGRAVSLGDLLGPLFTERSSEMFGEDRFHPSETGYANMVAALVPSLAAAWRERDRDFAVAHALGPSESLSLTEAAERAGRRPGTEVHREGRWARTLRRGRG</sequence>